<protein>
    <submittedName>
        <fullName evidence="1">Uncharacterized protein</fullName>
    </submittedName>
</protein>
<proteinExistence type="predicted"/>
<accession>A0ABD1Y332</accession>
<comment type="caution">
    <text evidence="1">The sequence shown here is derived from an EMBL/GenBank/DDBJ whole genome shotgun (WGS) entry which is preliminary data.</text>
</comment>
<dbReference type="EMBL" id="JBHFFA010000006">
    <property type="protein sequence ID" value="KAL2620107.1"/>
    <property type="molecule type" value="Genomic_DNA"/>
</dbReference>
<reference evidence="1 2" key="1">
    <citation type="submission" date="2024-09" db="EMBL/GenBank/DDBJ databases">
        <title>Chromosome-scale assembly of Riccia fluitans.</title>
        <authorList>
            <person name="Paukszto L."/>
            <person name="Sawicki J."/>
            <person name="Karawczyk K."/>
            <person name="Piernik-Szablinska J."/>
            <person name="Szczecinska M."/>
            <person name="Mazdziarz M."/>
        </authorList>
    </citation>
    <scope>NUCLEOTIDE SEQUENCE [LARGE SCALE GENOMIC DNA]</scope>
    <source>
        <strain evidence="1">Rf_01</strain>
        <tissue evidence="1">Aerial parts of the thallus</tissue>
    </source>
</reference>
<evidence type="ECO:0000313" key="1">
    <source>
        <dbReference type="EMBL" id="KAL2620107.1"/>
    </source>
</evidence>
<evidence type="ECO:0000313" key="2">
    <source>
        <dbReference type="Proteomes" id="UP001605036"/>
    </source>
</evidence>
<organism evidence="1 2">
    <name type="scientific">Riccia fluitans</name>
    <dbReference type="NCBI Taxonomy" id="41844"/>
    <lineage>
        <taxon>Eukaryota</taxon>
        <taxon>Viridiplantae</taxon>
        <taxon>Streptophyta</taxon>
        <taxon>Embryophyta</taxon>
        <taxon>Marchantiophyta</taxon>
        <taxon>Marchantiopsida</taxon>
        <taxon>Marchantiidae</taxon>
        <taxon>Marchantiales</taxon>
        <taxon>Ricciaceae</taxon>
        <taxon>Riccia</taxon>
    </lineage>
</organism>
<dbReference type="AlphaFoldDB" id="A0ABD1Y332"/>
<sequence length="123" mass="13953">MQVGWSTSHFALDGEVLQDGFWPLTDHSIGYNPRYQDANDEATTVEKEVMDDLQAKDEIFVGEAIARKIANFVPLIDIASEMMLLIHPSGDFEYQDYLRVVKAIGLVCQDESNMNINKVSIKW</sequence>
<name>A0ABD1Y332_9MARC</name>
<gene>
    <name evidence="1" type="ORF">R1flu_000312</name>
</gene>
<keyword evidence="2" id="KW-1185">Reference proteome</keyword>
<dbReference type="Proteomes" id="UP001605036">
    <property type="component" value="Unassembled WGS sequence"/>
</dbReference>